<name>A0AAD6UWB5_9AGAR</name>
<feature type="non-terminal residue" evidence="2">
    <location>
        <position position="1"/>
    </location>
</feature>
<proteinExistence type="predicted"/>
<evidence type="ECO:0000313" key="2">
    <source>
        <dbReference type="EMBL" id="KAJ7191763.1"/>
    </source>
</evidence>
<accession>A0AAD6UWB5</accession>
<dbReference type="Proteomes" id="UP001219525">
    <property type="component" value="Unassembled WGS sequence"/>
</dbReference>
<reference evidence="2" key="1">
    <citation type="submission" date="2023-03" db="EMBL/GenBank/DDBJ databases">
        <title>Massive genome expansion in bonnet fungi (Mycena s.s.) driven by repeated elements and novel gene families across ecological guilds.</title>
        <authorList>
            <consortium name="Lawrence Berkeley National Laboratory"/>
            <person name="Harder C.B."/>
            <person name="Miyauchi S."/>
            <person name="Viragh M."/>
            <person name="Kuo A."/>
            <person name="Thoen E."/>
            <person name="Andreopoulos B."/>
            <person name="Lu D."/>
            <person name="Skrede I."/>
            <person name="Drula E."/>
            <person name="Henrissat B."/>
            <person name="Morin E."/>
            <person name="Kohler A."/>
            <person name="Barry K."/>
            <person name="LaButti K."/>
            <person name="Morin E."/>
            <person name="Salamov A."/>
            <person name="Lipzen A."/>
            <person name="Mereny Z."/>
            <person name="Hegedus B."/>
            <person name="Baldrian P."/>
            <person name="Stursova M."/>
            <person name="Weitz H."/>
            <person name="Taylor A."/>
            <person name="Grigoriev I.V."/>
            <person name="Nagy L.G."/>
            <person name="Martin F."/>
            <person name="Kauserud H."/>
        </authorList>
    </citation>
    <scope>NUCLEOTIDE SEQUENCE</scope>
    <source>
        <strain evidence="2">9144</strain>
    </source>
</reference>
<comment type="caution">
    <text evidence="2">The sequence shown here is derived from an EMBL/GenBank/DDBJ whole genome shotgun (WGS) entry which is preliminary data.</text>
</comment>
<dbReference type="EMBL" id="JARJCW010000128">
    <property type="protein sequence ID" value="KAJ7191763.1"/>
    <property type="molecule type" value="Genomic_DNA"/>
</dbReference>
<feature type="compositionally biased region" description="Polar residues" evidence="1">
    <location>
        <begin position="195"/>
        <end position="205"/>
    </location>
</feature>
<feature type="region of interest" description="Disordered" evidence="1">
    <location>
        <begin position="195"/>
        <end position="224"/>
    </location>
</feature>
<gene>
    <name evidence="2" type="ORF">GGX14DRAFT_380725</name>
</gene>
<organism evidence="2 3">
    <name type="scientific">Mycena pura</name>
    <dbReference type="NCBI Taxonomy" id="153505"/>
    <lineage>
        <taxon>Eukaryota</taxon>
        <taxon>Fungi</taxon>
        <taxon>Dikarya</taxon>
        <taxon>Basidiomycota</taxon>
        <taxon>Agaricomycotina</taxon>
        <taxon>Agaricomycetes</taxon>
        <taxon>Agaricomycetidae</taxon>
        <taxon>Agaricales</taxon>
        <taxon>Marasmiineae</taxon>
        <taxon>Mycenaceae</taxon>
        <taxon>Mycena</taxon>
    </lineage>
</organism>
<dbReference type="AlphaFoldDB" id="A0AAD6UWB5"/>
<protein>
    <recommendedName>
        <fullName evidence="4">SWIM-type domain-containing protein</fullName>
    </recommendedName>
</protein>
<keyword evidence="3" id="KW-1185">Reference proteome</keyword>
<sequence>RGLREVWGYMWTAWYCPEKYKLWARSTQPDRIGHWRTTMAVENFWRNLKHDTLRNLLRPRLDQLVFLIATEILPSFTAKMQIFDPNYRSGRAPELTPFQAALKRNWKKLSMNALGARNYSTNVQRWICDCGQQKYNAYLLCKHLVQAVAPPPPNFFTEVVRRRVIPFYNHPSLKFKDGSTLPKLDFTCSVSNGDPIKTSTTSTPASPRGVKRKRRAPKPLPPIEPCAEDMVEEDAVDALLLPVVTSRSSSPEIDGNTEWLKQRITDIKAGVAMMEQQAENPRAAKMWVRSMKRANIGKDITEMARDVRHFTETGHKRPTTWAKQGNKASERYTRNTMGYYEAK</sequence>
<evidence type="ECO:0000313" key="3">
    <source>
        <dbReference type="Proteomes" id="UP001219525"/>
    </source>
</evidence>
<evidence type="ECO:0008006" key="4">
    <source>
        <dbReference type="Google" id="ProtNLM"/>
    </source>
</evidence>
<evidence type="ECO:0000256" key="1">
    <source>
        <dbReference type="SAM" id="MobiDB-lite"/>
    </source>
</evidence>